<feature type="transmembrane region" description="Helical" evidence="2">
    <location>
        <begin position="80"/>
        <end position="98"/>
    </location>
</feature>
<sequence>MECDTCRESLSARLDGEVEPRPAEAVDAHLAQCAACATWHAQAQAVTRMIRVRPAEPVPDLVASVLSPPRALPVALPQRLALMVVALVQLGLALSQLLTGASGGHAGHDLAGHLFNEGAAWNLALGVGLLVASLRADRAAGLLPTLIGFVGVLVAFSVRDLVAGTATVERVASHLPVVTGLVLLFLVSRAVRAEPTPGARVPGSDEGAAGEPAAGEPTRRTGRDGKPRHLRPTAKRAA</sequence>
<protein>
    <submittedName>
        <fullName evidence="4">Putative anti-sigma-YlaC factor YlaD</fullName>
    </submittedName>
</protein>
<proteinExistence type="predicted"/>
<evidence type="ECO:0000313" key="4">
    <source>
        <dbReference type="EMBL" id="PPK65607.1"/>
    </source>
</evidence>
<dbReference type="Pfam" id="PF13490">
    <property type="entry name" value="zf-HC2"/>
    <property type="match status" value="1"/>
</dbReference>
<keyword evidence="2" id="KW-0472">Membrane</keyword>
<dbReference type="InterPro" id="IPR027383">
    <property type="entry name" value="Znf_put"/>
</dbReference>
<keyword evidence="2" id="KW-0812">Transmembrane</keyword>
<accession>A0A2S6GK61</accession>
<evidence type="ECO:0000313" key="5">
    <source>
        <dbReference type="Proteomes" id="UP000239203"/>
    </source>
</evidence>
<feature type="region of interest" description="Disordered" evidence="1">
    <location>
        <begin position="196"/>
        <end position="238"/>
    </location>
</feature>
<dbReference type="AlphaFoldDB" id="A0A2S6GK61"/>
<organism evidence="4 5">
    <name type="scientific">Actinokineospora auranticolor</name>
    <dbReference type="NCBI Taxonomy" id="155976"/>
    <lineage>
        <taxon>Bacteria</taxon>
        <taxon>Bacillati</taxon>
        <taxon>Actinomycetota</taxon>
        <taxon>Actinomycetes</taxon>
        <taxon>Pseudonocardiales</taxon>
        <taxon>Pseudonocardiaceae</taxon>
        <taxon>Actinokineospora</taxon>
    </lineage>
</organism>
<dbReference type="EMBL" id="PTIX01000013">
    <property type="protein sequence ID" value="PPK65607.1"/>
    <property type="molecule type" value="Genomic_DNA"/>
</dbReference>
<dbReference type="Proteomes" id="UP000239203">
    <property type="component" value="Unassembled WGS sequence"/>
</dbReference>
<feature type="domain" description="Putative zinc-finger" evidence="3">
    <location>
        <begin position="3"/>
        <end position="37"/>
    </location>
</feature>
<evidence type="ECO:0000256" key="1">
    <source>
        <dbReference type="SAM" id="MobiDB-lite"/>
    </source>
</evidence>
<keyword evidence="5" id="KW-1185">Reference proteome</keyword>
<evidence type="ECO:0000256" key="2">
    <source>
        <dbReference type="SAM" id="Phobius"/>
    </source>
</evidence>
<evidence type="ECO:0000259" key="3">
    <source>
        <dbReference type="Pfam" id="PF13490"/>
    </source>
</evidence>
<name>A0A2S6GK61_9PSEU</name>
<comment type="caution">
    <text evidence="4">The sequence shown here is derived from an EMBL/GenBank/DDBJ whole genome shotgun (WGS) entry which is preliminary data.</text>
</comment>
<reference evidence="4 5" key="1">
    <citation type="submission" date="2018-02" db="EMBL/GenBank/DDBJ databases">
        <title>Genomic Encyclopedia of Archaeal and Bacterial Type Strains, Phase II (KMG-II): from individual species to whole genera.</title>
        <authorList>
            <person name="Goeker M."/>
        </authorList>
    </citation>
    <scope>NUCLEOTIDE SEQUENCE [LARGE SCALE GENOMIC DNA]</scope>
    <source>
        <strain evidence="4 5">YU 961-1</strain>
    </source>
</reference>
<feature type="compositionally biased region" description="Basic and acidic residues" evidence="1">
    <location>
        <begin position="217"/>
        <end position="227"/>
    </location>
</feature>
<feature type="compositionally biased region" description="Low complexity" evidence="1">
    <location>
        <begin position="206"/>
        <end position="216"/>
    </location>
</feature>
<gene>
    <name evidence="4" type="ORF">CLV40_11391</name>
</gene>
<dbReference type="RefSeq" id="WP_104481038.1">
    <property type="nucleotide sequence ID" value="NZ_CP154825.1"/>
</dbReference>
<dbReference type="OrthoDB" id="5197868at2"/>
<feature type="compositionally biased region" description="Basic residues" evidence="1">
    <location>
        <begin position="228"/>
        <end position="238"/>
    </location>
</feature>
<feature type="transmembrane region" description="Helical" evidence="2">
    <location>
        <begin position="141"/>
        <end position="159"/>
    </location>
</feature>
<feature type="transmembrane region" description="Helical" evidence="2">
    <location>
        <begin position="118"/>
        <end position="134"/>
    </location>
</feature>
<keyword evidence="2" id="KW-1133">Transmembrane helix</keyword>
<feature type="transmembrane region" description="Helical" evidence="2">
    <location>
        <begin position="171"/>
        <end position="191"/>
    </location>
</feature>